<evidence type="ECO:0000256" key="7">
    <source>
        <dbReference type="ARBA" id="ARBA00022692"/>
    </source>
</evidence>
<evidence type="ECO:0000256" key="14">
    <source>
        <dbReference type="PIRNR" id="PIRNR003167"/>
    </source>
</evidence>
<dbReference type="GO" id="GO:0005886">
    <property type="term" value="C:plasma membrane"/>
    <property type="evidence" value="ECO:0007669"/>
    <property type="project" value="UniProtKB-SubCell"/>
</dbReference>
<feature type="domain" description="HAMP" evidence="17">
    <location>
        <begin position="168"/>
        <end position="221"/>
    </location>
</feature>
<dbReference type="PANTHER" id="PTHR24421:SF10">
    <property type="entry name" value="NITRATE_NITRITE SENSOR PROTEIN NARQ"/>
    <property type="match status" value="1"/>
</dbReference>
<comment type="subcellular location">
    <subcellularLocation>
        <location evidence="2">Cell inner membrane</location>
        <topology evidence="2">Multi-pass membrane protein</topology>
    </subcellularLocation>
</comment>
<dbReference type="Gene3D" id="3.30.565.10">
    <property type="entry name" value="Histidine kinase-like ATPase, C-terminal domain"/>
    <property type="match status" value="1"/>
</dbReference>
<comment type="catalytic activity">
    <reaction evidence="1 14">
        <text>ATP + protein L-histidine = ADP + protein N-phospho-L-histidine.</text>
        <dbReference type="EC" id="2.7.13.3"/>
    </reaction>
</comment>
<dbReference type="RefSeq" id="WP_228346439.1">
    <property type="nucleotide sequence ID" value="NZ_CP046056.1"/>
</dbReference>
<dbReference type="Gene3D" id="1.20.5.1930">
    <property type="match status" value="1"/>
</dbReference>
<evidence type="ECO:0000256" key="15">
    <source>
        <dbReference type="SAM" id="Phobius"/>
    </source>
</evidence>
<dbReference type="InterPro" id="IPR036890">
    <property type="entry name" value="HATPase_C_sf"/>
</dbReference>
<evidence type="ECO:0000256" key="5">
    <source>
        <dbReference type="ARBA" id="ARBA00022553"/>
    </source>
</evidence>
<dbReference type="SUPFAM" id="SSF158472">
    <property type="entry name" value="HAMP domain-like"/>
    <property type="match status" value="1"/>
</dbReference>
<evidence type="ECO:0000256" key="6">
    <source>
        <dbReference type="ARBA" id="ARBA00022679"/>
    </source>
</evidence>
<keyword evidence="6 14" id="KW-0808">Transferase</keyword>
<keyword evidence="11 15" id="KW-1133">Transmembrane helix</keyword>
<dbReference type="PANTHER" id="PTHR24421">
    <property type="entry name" value="NITRATE/NITRITE SENSOR PROTEIN NARX-RELATED"/>
    <property type="match status" value="1"/>
</dbReference>
<evidence type="ECO:0000256" key="3">
    <source>
        <dbReference type="ARBA" id="ARBA00022475"/>
    </source>
</evidence>
<dbReference type="GO" id="GO:0046983">
    <property type="term" value="F:protein dimerization activity"/>
    <property type="evidence" value="ECO:0007669"/>
    <property type="project" value="UniProtKB-UniRule"/>
</dbReference>
<evidence type="ECO:0000256" key="12">
    <source>
        <dbReference type="ARBA" id="ARBA00023012"/>
    </source>
</evidence>
<dbReference type="Pfam" id="PF02518">
    <property type="entry name" value="HATPase_c"/>
    <property type="match status" value="1"/>
</dbReference>
<dbReference type="InterPro" id="IPR016380">
    <property type="entry name" value="Sig_transdc_His_kin_NarX/NarQ"/>
</dbReference>
<feature type="transmembrane region" description="Helical" evidence="15">
    <location>
        <begin position="12"/>
        <end position="31"/>
    </location>
</feature>
<keyword evidence="12 14" id="KW-0902">Two-component regulatory system</keyword>
<evidence type="ECO:0000256" key="10">
    <source>
        <dbReference type="ARBA" id="ARBA00022840"/>
    </source>
</evidence>
<keyword evidence="9 14" id="KW-0418">Kinase</keyword>
<dbReference type="CDD" id="cd06225">
    <property type="entry name" value="HAMP"/>
    <property type="match status" value="1"/>
</dbReference>
<keyword evidence="5" id="KW-0597">Phosphoprotein</keyword>
<reference evidence="18 19" key="1">
    <citation type="submission" date="2019-11" db="EMBL/GenBank/DDBJ databases">
        <title>Venatorbacter sp. nov. a predator of Campylobacter and other Gram-negative bacteria.</title>
        <authorList>
            <person name="Saeedi A."/>
            <person name="Cummings N.J."/>
            <person name="Connerton I.F."/>
            <person name="Connerton P.L."/>
        </authorList>
    </citation>
    <scope>NUCLEOTIDE SEQUENCE [LARGE SCALE GENOMIC DNA]</scope>
    <source>
        <strain evidence="18">XL5</strain>
    </source>
</reference>
<dbReference type="Pfam" id="PF13675">
    <property type="entry name" value="PilJ"/>
    <property type="match status" value="1"/>
</dbReference>
<keyword evidence="19" id="KW-1185">Reference proteome</keyword>
<dbReference type="InterPro" id="IPR029095">
    <property type="entry name" value="NarX-like_N"/>
</dbReference>
<gene>
    <name evidence="18" type="ORF">GJQ55_05110</name>
</gene>
<dbReference type="SMART" id="SM00387">
    <property type="entry name" value="HATPase_c"/>
    <property type="match status" value="1"/>
</dbReference>
<dbReference type="Pfam" id="PF07730">
    <property type="entry name" value="HisKA_3"/>
    <property type="match status" value="1"/>
</dbReference>
<dbReference type="CDD" id="cd16917">
    <property type="entry name" value="HATPase_UhpB-NarQ-NarX-like"/>
    <property type="match status" value="1"/>
</dbReference>
<name>A0A9X7UUG8_9GAMM</name>
<protein>
    <recommendedName>
        <fullName evidence="14">Sensor protein</fullName>
        <ecNumber evidence="14">2.7.13.3</ecNumber>
    </recommendedName>
</protein>
<dbReference type="Proteomes" id="UP000596074">
    <property type="component" value="Chromosome"/>
</dbReference>
<evidence type="ECO:0000256" key="4">
    <source>
        <dbReference type="ARBA" id="ARBA00022519"/>
    </source>
</evidence>
<evidence type="ECO:0000259" key="16">
    <source>
        <dbReference type="PROSITE" id="PS50109"/>
    </source>
</evidence>
<dbReference type="SMART" id="SM00304">
    <property type="entry name" value="HAMP"/>
    <property type="match status" value="1"/>
</dbReference>
<dbReference type="SUPFAM" id="SSF55874">
    <property type="entry name" value="ATPase domain of HSP90 chaperone/DNA topoisomerase II/histidine kinase"/>
    <property type="match status" value="1"/>
</dbReference>
<keyword evidence="3 14" id="KW-1003">Cell membrane</keyword>
<dbReference type="KEGG" id="vcw:GJQ55_05110"/>
<feature type="domain" description="Histidine kinase" evidence="16">
    <location>
        <begin position="384"/>
        <end position="580"/>
    </location>
</feature>
<proteinExistence type="predicted"/>
<dbReference type="EC" id="2.7.13.3" evidence="14"/>
<evidence type="ECO:0000256" key="8">
    <source>
        <dbReference type="ARBA" id="ARBA00022741"/>
    </source>
</evidence>
<evidence type="ECO:0000256" key="9">
    <source>
        <dbReference type="ARBA" id="ARBA00022777"/>
    </source>
</evidence>
<keyword evidence="8 14" id="KW-0547">Nucleotide-binding</keyword>
<keyword evidence="13 14" id="KW-0472">Membrane</keyword>
<evidence type="ECO:0000259" key="17">
    <source>
        <dbReference type="PROSITE" id="PS50885"/>
    </source>
</evidence>
<sequence>MRRLSVITRINLALIAVIVMAISTIMVSYWLSDQADNDAYAINVAGSLRMHSYRIMLEQDHYPDDDQVISQIFENPVMLNVIDTAGLSSLFAQLNDDWIELHRVIHLADNTQAQKVIFLNQFVSRINELVLSIQQHAESKIRTLRLFQILAFFITVALSAIVMYWIHRRFTQPLNDLINTARQISRGDFSCNIAVNDDDDELGLLSRSFERMCKAIAYMYESLEAQVEEKTTELRNSNKTLAFLYNIARRITTHEINRNDFSNIVQSLSDITGLTDIELCLLTENGDIPYLQINGNKHADIDCQQRDCRECMHSDKHFDNELHYPVIRENIEHGVIVIRNPPAHLEAWQHDLLVSVAGMFAIAMTLKSEEENIRRIALMNERNVIARELHDSLAQALSYLKIQVSRLNRSIGKEDYALMMDVSAELKQGLDSAYRQLRELLTTFRLKVDGRGLNEALIKTVNQFREQSNMQISLNYQIMNIPLTSQEEIHLLQIIRETCQNAIHHSRGNAIRIQLTRSEHNELLLQVEDNGIGIGNSPEKTNHYGMAIIKERAEQLGGQIEIRPLEEGGTGVYFRFVPESLAAGTDNAGTAAEITQ</sequence>
<dbReference type="InterPro" id="IPR011712">
    <property type="entry name" value="Sig_transdc_His_kin_sub3_dim/P"/>
</dbReference>
<dbReference type="EMBL" id="CP046056">
    <property type="protein sequence ID" value="QQD23897.1"/>
    <property type="molecule type" value="Genomic_DNA"/>
</dbReference>
<evidence type="ECO:0000313" key="19">
    <source>
        <dbReference type="Proteomes" id="UP000596074"/>
    </source>
</evidence>
<evidence type="ECO:0000256" key="2">
    <source>
        <dbReference type="ARBA" id="ARBA00004429"/>
    </source>
</evidence>
<dbReference type="AlphaFoldDB" id="A0A9X7UUG8"/>
<dbReference type="PROSITE" id="PS50109">
    <property type="entry name" value="HIS_KIN"/>
    <property type="match status" value="1"/>
</dbReference>
<accession>A0A9X7UUG8</accession>
<dbReference type="InterPro" id="IPR003660">
    <property type="entry name" value="HAMP_dom"/>
</dbReference>
<dbReference type="InterPro" id="IPR003594">
    <property type="entry name" value="HATPase_dom"/>
</dbReference>
<dbReference type="Pfam" id="PF00672">
    <property type="entry name" value="HAMP"/>
    <property type="match status" value="1"/>
</dbReference>
<feature type="transmembrane region" description="Helical" evidence="15">
    <location>
        <begin position="146"/>
        <end position="166"/>
    </location>
</feature>
<organism evidence="18 19">
    <name type="scientific">Venatoribacter cucullus</name>
    <dbReference type="NCBI Taxonomy" id="2661630"/>
    <lineage>
        <taxon>Bacteria</taxon>
        <taxon>Pseudomonadati</taxon>
        <taxon>Pseudomonadota</taxon>
        <taxon>Gammaproteobacteria</taxon>
        <taxon>Oceanospirillales</taxon>
        <taxon>Oceanospirillaceae</taxon>
        <taxon>Venatoribacter</taxon>
    </lineage>
</organism>
<dbReference type="PIRSF" id="PIRSF003167">
    <property type="entry name" value="STHK_NarX/NarQ"/>
    <property type="match status" value="1"/>
</dbReference>
<dbReference type="InterPro" id="IPR005467">
    <property type="entry name" value="His_kinase_dom"/>
</dbReference>
<evidence type="ECO:0000313" key="18">
    <source>
        <dbReference type="EMBL" id="QQD23897.1"/>
    </source>
</evidence>
<dbReference type="PROSITE" id="PS50885">
    <property type="entry name" value="HAMP"/>
    <property type="match status" value="1"/>
</dbReference>
<evidence type="ECO:0000256" key="13">
    <source>
        <dbReference type="ARBA" id="ARBA00023136"/>
    </source>
</evidence>
<dbReference type="Gene3D" id="1.20.120.960">
    <property type="entry name" value="Histidine kinase NarX, sensor domain"/>
    <property type="match status" value="1"/>
</dbReference>
<keyword evidence="7 15" id="KW-0812">Transmembrane</keyword>
<evidence type="ECO:0000256" key="1">
    <source>
        <dbReference type="ARBA" id="ARBA00000085"/>
    </source>
</evidence>
<keyword evidence="4 14" id="KW-0997">Cell inner membrane</keyword>
<dbReference type="GO" id="GO:0005524">
    <property type="term" value="F:ATP binding"/>
    <property type="evidence" value="ECO:0007669"/>
    <property type="project" value="UniProtKB-UniRule"/>
</dbReference>
<evidence type="ECO:0000256" key="11">
    <source>
        <dbReference type="ARBA" id="ARBA00022989"/>
    </source>
</evidence>
<dbReference type="InterPro" id="IPR042295">
    <property type="entry name" value="NarX-like_N_sf"/>
</dbReference>
<keyword evidence="10 14" id="KW-0067">ATP-binding</keyword>
<dbReference type="InterPro" id="IPR050482">
    <property type="entry name" value="Sensor_HK_TwoCompSys"/>
</dbReference>
<dbReference type="GO" id="GO:0000155">
    <property type="term" value="F:phosphorelay sensor kinase activity"/>
    <property type="evidence" value="ECO:0007669"/>
    <property type="project" value="UniProtKB-UniRule"/>
</dbReference>
<dbReference type="Gene3D" id="1.10.8.500">
    <property type="entry name" value="HAMP domain in histidine kinase"/>
    <property type="match status" value="1"/>
</dbReference>